<dbReference type="InterPro" id="IPR002810">
    <property type="entry name" value="NfeD-like_C"/>
</dbReference>
<gene>
    <name evidence="10" type="ORF">Pan161_32270</name>
</gene>
<dbReference type="Gene3D" id="3.90.226.10">
    <property type="entry name" value="2-enoyl-CoA Hydratase, Chain A, domain 1"/>
    <property type="match status" value="1"/>
</dbReference>
<organism evidence="10 11">
    <name type="scientific">Gimesia algae</name>
    <dbReference type="NCBI Taxonomy" id="2527971"/>
    <lineage>
        <taxon>Bacteria</taxon>
        <taxon>Pseudomonadati</taxon>
        <taxon>Planctomycetota</taxon>
        <taxon>Planctomycetia</taxon>
        <taxon>Planctomycetales</taxon>
        <taxon>Planctomycetaceae</taxon>
        <taxon>Gimesia</taxon>
    </lineage>
</organism>
<evidence type="ECO:0000313" key="10">
    <source>
        <dbReference type="EMBL" id="QDT91568.1"/>
    </source>
</evidence>
<dbReference type="PANTHER" id="PTHR33507:SF4">
    <property type="entry name" value="NODULATION COMPETITIVENESS PROTEIN NFED"/>
    <property type="match status" value="1"/>
</dbReference>
<reference evidence="10 11" key="1">
    <citation type="submission" date="2019-02" db="EMBL/GenBank/DDBJ databases">
        <title>Deep-cultivation of Planctomycetes and their phenomic and genomic characterization uncovers novel biology.</title>
        <authorList>
            <person name="Wiegand S."/>
            <person name="Jogler M."/>
            <person name="Boedeker C."/>
            <person name="Pinto D."/>
            <person name="Vollmers J."/>
            <person name="Rivas-Marin E."/>
            <person name="Kohn T."/>
            <person name="Peeters S.H."/>
            <person name="Heuer A."/>
            <person name="Rast P."/>
            <person name="Oberbeckmann S."/>
            <person name="Bunk B."/>
            <person name="Jeske O."/>
            <person name="Meyerdierks A."/>
            <person name="Storesund J.E."/>
            <person name="Kallscheuer N."/>
            <person name="Luecker S."/>
            <person name="Lage O.M."/>
            <person name="Pohl T."/>
            <person name="Merkel B.J."/>
            <person name="Hornburger P."/>
            <person name="Mueller R.-W."/>
            <person name="Bruemmer F."/>
            <person name="Labrenz M."/>
            <person name="Spormann A.M."/>
            <person name="Op den Camp H."/>
            <person name="Overmann J."/>
            <person name="Amann R."/>
            <person name="Jetten M.S.M."/>
            <person name="Mascher T."/>
            <person name="Medema M.H."/>
            <person name="Devos D.P."/>
            <person name="Kaster A.-K."/>
            <person name="Ovreas L."/>
            <person name="Rohde M."/>
            <person name="Galperin M.Y."/>
            <person name="Jogler C."/>
        </authorList>
    </citation>
    <scope>NUCLEOTIDE SEQUENCE [LARGE SCALE GENOMIC DNA]</scope>
    <source>
        <strain evidence="10 11">Pan161</strain>
    </source>
</reference>
<accession>A0A517VEY1</accession>
<dbReference type="Pfam" id="PF24961">
    <property type="entry name" value="NfeD_membrane"/>
    <property type="match status" value="1"/>
</dbReference>
<evidence type="ECO:0000256" key="3">
    <source>
        <dbReference type="ARBA" id="ARBA00022989"/>
    </source>
</evidence>
<dbReference type="Pfam" id="PF01957">
    <property type="entry name" value="NfeD"/>
    <property type="match status" value="1"/>
</dbReference>
<dbReference type="SUPFAM" id="SSF52096">
    <property type="entry name" value="ClpP/crotonase"/>
    <property type="match status" value="1"/>
</dbReference>
<evidence type="ECO:0000259" key="9">
    <source>
        <dbReference type="Pfam" id="PF25145"/>
    </source>
</evidence>
<dbReference type="KEGG" id="gax:Pan161_32270"/>
<dbReference type="InterPro" id="IPR012340">
    <property type="entry name" value="NA-bd_OB-fold"/>
</dbReference>
<feature type="transmembrane region" description="Helical" evidence="6">
    <location>
        <begin position="264"/>
        <end position="297"/>
    </location>
</feature>
<evidence type="ECO:0000313" key="11">
    <source>
        <dbReference type="Proteomes" id="UP000316855"/>
    </source>
</evidence>
<dbReference type="InterPro" id="IPR056738">
    <property type="entry name" value="NfeD1b_N"/>
</dbReference>
<dbReference type="EMBL" id="CP036343">
    <property type="protein sequence ID" value="QDT91568.1"/>
    <property type="molecule type" value="Genomic_DNA"/>
</dbReference>
<keyword evidence="4 6" id="KW-0472">Membrane</keyword>
<evidence type="ECO:0000256" key="4">
    <source>
        <dbReference type="ARBA" id="ARBA00023136"/>
    </source>
</evidence>
<name>A0A517VEY1_9PLAN</name>
<feature type="domain" description="NfeD1b N-terminal" evidence="9">
    <location>
        <begin position="8"/>
        <end position="104"/>
    </location>
</feature>
<keyword evidence="11" id="KW-1185">Reference proteome</keyword>
<dbReference type="Proteomes" id="UP000316855">
    <property type="component" value="Chromosome"/>
</dbReference>
<protein>
    <submittedName>
        <fullName evidence="10">Uncharacterized protein</fullName>
    </submittedName>
</protein>
<evidence type="ECO:0000256" key="1">
    <source>
        <dbReference type="ARBA" id="ARBA00004141"/>
    </source>
</evidence>
<dbReference type="Pfam" id="PF25145">
    <property type="entry name" value="NfeD1b_N"/>
    <property type="match status" value="1"/>
</dbReference>
<keyword evidence="3 6" id="KW-1133">Transmembrane helix</keyword>
<feature type="domain" description="NfeD-like C-terminal" evidence="7">
    <location>
        <begin position="393"/>
        <end position="432"/>
    </location>
</feature>
<feature type="transmembrane region" description="Helical" evidence="6">
    <location>
        <begin position="241"/>
        <end position="258"/>
    </location>
</feature>
<proteinExistence type="predicted"/>
<dbReference type="AlphaFoldDB" id="A0A517VEY1"/>
<dbReference type="InterPro" id="IPR029045">
    <property type="entry name" value="ClpP/crotonase-like_dom_sf"/>
</dbReference>
<feature type="transmembrane region" description="Helical" evidence="6">
    <location>
        <begin position="334"/>
        <end position="357"/>
    </location>
</feature>
<feature type="region of interest" description="Disordered" evidence="5">
    <location>
        <begin position="106"/>
        <end position="140"/>
    </location>
</feature>
<sequence>MQINLENQTITPVTTRYIQRAIRQAEEEQAQCLLIVLDTPGGLVDSTRNIVQAILQSRVCVVVYVAPSGVAHAASAGGFITLSAHIAAMAPGTRIGAMHPVQIGGLPISPDRSPKLPTNNYPNNEEKKETQKTPSTPMTDKMVNDTVAWAKSLAELRGRNADWAERAVKESIVVTEKEALKEGIIDLVAEDVPQLLEKIDGRQVVLPQGTITLHTAGVTETQTIEMWWGERVLAAISNPNVAFMLLIFGFYGIMFEFYSPGWGVAGTLGIICLVMAFFGLAVLPINYVGLLLIALALGLFTAEVFVTSFGALALGGIICLVLGGLMLVDSPVGFTRISFVVLIPVAAATGAITIFLITQIVQAHRKKTFTGSEAMLEAIAVAAGDFSQQQDQYAGTVCIHGEYWNAISRNPVKDNQNVRIRNRDGLTLSVEPESVNHSTAPESS</sequence>
<dbReference type="PANTHER" id="PTHR33507">
    <property type="entry name" value="INNER MEMBRANE PROTEIN YBBJ"/>
    <property type="match status" value="1"/>
</dbReference>
<dbReference type="SUPFAM" id="SSF141322">
    <property type="entry name" value="NfeD domain-like"/>
    <property type="match status" value="1"/>
</dbReference>
<evidence type="ECO:0000256" key="5">
    <source>
        <dbReference type="SAM" id="MobiDB-lite"/>
    </source>
</evidence>
<dbReference type="InterPro" id="IPR056739">
    <property type="entry name" value="NfeD_membrane"/>
</dbReference>
<evidence type="ECO:0000259" key="8">
    <source>
        <dbReference type="Pfam" id="PF24961"/>
    </source>
</evidence>
<dbReference type="InterPro" id="IPR052165">
    <property type="entry name" value="Membrane_assoc_protease"/>
</dbReference>
<keyword evidence="2 6" id="KW-0812">Transmembrane</keyword>
<dbReference type="Gene3D" id="2.40.50.140">
    <property type="entry name" value="Nucleic acid-binding proteins"/>
    <property type="match status" value="1"/>
</dbReference>
<evidence type="ECO:0000256" key="6">
    <source>
        <dbReference type="SAM" id="Phobius"/>
    </source>
</evidence>
<dbReference type="CDD" id="cd07020">
    <property type="entry name" value="Clp_protease_NfeD_1"/>
    <property type="match status" value="1"/>
</dbReference>
<feature type="transmembrane region" description="Helical" evidence="6">
    <location>
        <begin position="304"/>
        <end position="328"/>
    </location>
</feature>
<dbReference type="GO" id="GO:0016020">
    <property type="term" value="C:membrane"/>
    <property type="evidence" value="ECO:0007669"/>
    <property type="project" value="UniProtKB-SubCell"/>
</dbReference>
<feature type="domain" description="NfeD integral membrane" evidence="8">
    <location>
        <begin position="240"/>
        <end position="358"/>
    </location>
</feature>
<evidence type="ECO:0000259" key="7">
    <source>
        <dbReference type="Pfam" id="PF01957"/>
    </source>
</evidence>
<evidence type="ECO:0000256" key="2">
    <source>
        <dbReference type="ARBA" id="ARBA00022692"/>
    </source>
</evidence>
<comment type="subcellular location">
    <subcellularLocation>
        <location evidence="1">Membrane</location>
        <topology evidence="1">Multi-pass membrane protein</topology>
    </subcellularLocation>
</comment>